<dbReference type="Proteomes" id="UP000799755">
    <property type="component" value="Unassembled WGS sequence"/>
</dbReference>
<comment type="caution">
    <text evidence="1">The sequence shown here is derived from an EMBL/GenBank/DDBJ whole genome shotgun (WGS) entry which is preliminary data.</text>
</comment>
<organism evidence="1 2">
    <name type="scientific">Lindgomyces ingoldianus</name>
    <dbReference type="NCBI Taxonomy" id="673940"/>
    <lineage>
        <taxon>Eukaryota</taxon>
        <taxon>Fungi</taxon>
        <taxon>Dikarya</taxon>
        <taxon>Ascomycota</taxon>
        <taxon>Pezizomycotina</taxon>
        <taxon>Dothideomycetes</taxon>
        <taxon>Pleosporomycetidae</taxon>
        <taxon>Pleosporales</taxon>
        <taxon>Lindgomycetaceae</taxon>
        <taxon>Lindgomyces</taxon>
    </lineage>
</organism>
<proteinExistence type="predicted"/>
<sequence length="506" mass="58027">MSLGPYLDRLPDELILEILELLSLCEDHLCCRNGVYCYLDLTLTCRRFYRFATPFLYKEYDCPFRGDPEYFLRTLVENPTLGEYVKKMEWQCDGWLHRLHDTADRRIISQKFLQMGTPSAMDFAANFETLPFEDNGRVDFDNVLYRDDPVIEAILMFTPNIEDLVVWGKYQPEKQKRPWTASMKLGFPHSFQHLKSVYVHIACMRLEGASTFLFLPSIKKLELMELTENGTARKWDMPTSSYYTSLPFGSSTVEHFRVGNSLVESKVLAALIRVPRALKYFEYGQGHWWEAAKIDYALLTSSLRHHRQSLEELWLSHNWSDPGPCRVLESLVDFTNLKILHIPLTALVPTKAFLKDLDITPAVLDLLPSGLEELQLTVQLHDCRFDADFTHALEVIAQHANEKVPQLKKVVVGKAILHKDSEPGWESLHRDFALAGIEFSAPDKRELTIIESRPTGNSDGDDDNSDEEDIEQDVQDIDSDSLWGLMPFAGDDEMANPATLWGILES</sequence>
<gene>
    <name evidence="1" type="ORF">BDR25DRAFT_365139</name>
</gene>
<evidence type="ECO:0000313" key="1">
    <source>
        <dbReference type="EMBL" id="KAF2478098.1"/>
    </source>
</evidence>
<keyword evidence="2" id="KW-1185">Reference proteome</keyword>
<dbReference type="EMBL" id="MU003492">
    <property type="protein sequence ID" value="KAF2478098.1"/>
    <property type="molecule type" value="Genomic_DNA"/>
</dbReference>
<accession>A0ACB6RFK5</accession>
<name>A0ACB6RFK5_9PLEO</name>
<protein>
    <submittedName>
        <fullName evidence="1">Uncharacterized protein</fullName>
    </submittedName>
</protein>
<reference evidence="1" key="1">
    <citation type="journal article" date="2020" name="Stud. Mycol.">
        <title>101 Dothideomycetes genomes: a test case for predicting lifestyles and emergence of pathogens.</title>
        <authorList>
            <person name="Haridas S."/>
            <person name="Albert R."/>
            <person name="Binder M."/>
            <person name="Bloem J."/>
            <person name="Labutti K."/>
            <person name="Salamov A."/>
            <person name="Andreopoulos B."/>
            <person name="Baker S."/>
            <person name="Barry K."/>
            <person name="Bills G."/>
            <person name="Bluhm B."/>
            <person name="Cannon C."/>
            <person name="Castanera R."/>
            <person name="Culley D."/>
            <person name="Daum C."/>
            <person name="Ezra D."/>
            <person name="Gonzalez J."/>
            <person name="Henrissat B."/>
            <person name="Kuo A."/>
            <person name="Liang C."/>
            <person name="Lipzen A."/>
            <person name="Lutzoni F."/>
            <person name="Magnuson J."/>
            <person name="Mondo S."/>
            <person name="Nolan M."/>
            <person name="Ohm R."/>
            <person name="Pangilinan J."/>
            <person name="Park H.-J."/>
            <person name="Ramirez L."/>
            <person name="Alfaro M."/>
            <person name="Sun H."/>
            <person name="Tritt A."/>
            <person name="Yoshinaga Y."/>
            <person name="Zwiers L.-H."/>
            <person name="Turgeon B."/>
            <person name="Goodwin S."/>
            <person name="Spatafora J."/>
            <person name="Crous P."/>
            <person name="Grigoriev I."/>
        </authorList>
    </citation>
    <scope>NUCLEOTIDE SEQUENCE</scope>
    <source>
        <strain evidence="1">ATCC 200398</strain>
    </source>
</reference>
<evidence type="ECO:0000313" key="2">
    <source>
        <dbReference type="Proteomes" id="UP000799755"/>
    </source>
</evidence>